<feature type="transmembrane region" description="Helical" evidence="1">
    <location>
        <begin position="36"/>
        <end position="55"/>
    </location>
</feature>
<evidence type="ECO:0000313" key="3">
    <source>
        <dbReference type="Proteomes" id="UP000295680"/>
    </source>
</evidence>
<reference evidence="2 3" key="1">
    <citation type="submission" date="2019-03" db="EMBL/GenBank/DDBJ databases">
        <title>Genomic Encyclopedia of Type Strains, Phase IV (KMG-IV): sequencing the most valuable type-strain genomes for metagenomic binning, comparative biology and taxonomic classification.</title>
        <authorList>
            <person name="Goeker M."/>
        </authorList>
    </citation>
    <scope>NUCLEOTIDE SEQUENCE [LARGE SCALE GENOMIC DNA]</scope>
    <source>
        <strain evidence="2 3">DSM 45934</strain>
    </source>
</reference>
<keyword evidence="3" id="KW-1185">Reference proteome</keyword>
<protein>
    <submittedName>
        <fullName evidence="2">Uncharacterized protein</fullName>
    </submittedName>
</protein>
<sequence length="123" mass="12880">MFFRRPIVSSPDPAESEFTSLVFRHERFIVPIRRQFVLTGVVTAAMLCLGGPAFAGQDNDLLGGGSGDAPLVSNVSVLPMQMCGSGVFVSGLTAAPDGMQTGNCTNAPTGDPLQELITNSVLH</sequence>
<keyword evidence="1" id="KW-0472">Membrane</keyword>
<keyword evidence="1" id="KW-1133">Transmembrane helix</keyword>
<proteinExistence type="predicted"/>
<evidence type="ECO:0000256" key="1">
    <source>
        <dbReference type="SAM" id="Phobius"/>
    </source>
</evidence>
<name>A0A4R2J1G3_9PSEU</name>
<keyword evidence="1" id="KW-0812">Transmembrane</keyword>
<organism evidence="2 3">
    <name type="scientific">Actinocrispum wychmicini</name>
    <dbReference type="NCBI Taxonomy" id="1213861"/>
    <lineage>
        <taxon>Bacteria</taxon>
        <taxon>Bacillati</taxon>
        <taxon>Actinomycetota</taxon>
        <taxon>Actinomycetes</taxon>
        <taxon>Pseudonocardiales</taxon>
        <taxon>Pseudonocardiaceae</taxon>
        <taxon>Actinocrispum</taxon>
    </lineage>
</organism>
<evidence type="ECO:0000313" key="2">
    <source>
        <dbReference type="EMBL" id="TCO50666.1"/>
    </source>
</evidence>
<accession>A0A4R2J1G3</accession>
<dbReference type="AlphaFoldDB" id="A0A4R2J1G3"/>
<gene>
    <name evidence="2" type="ORF">EV192_11343</name>
</gene>
<comment type="caution">
    <text evidence="2">The sequence shown here is derived from an EMBL/GenBank/DDBJ whole genome shotgun (WGS) entry which is preliminary data.</text>
</comment>
<dbReference type="Proteomes" id="UP000295680">
    <property type="component" value="Unassembled WGS sequence"/>
</dbReference>
<dbReference type="EMBL" id="SLWS01000013">
    <property type="protein sequence ID" value="TCO50666.1"/>
    <property type="molecule type" value="Genomic_DNA"/>
</dbReference>